<protein>
    <recommendedName>
        <fullName evidence="3">F-box domain-containing protein</fullName>
    </recommendedName>
</protein>
<dbReference type="Gene3D" id="3.80.10.10">
    <property type="entry name" value="Ribonuclease Inhibitor"/>
    <property type="match status" value="1"/>
</dbReference>
<keyword evidence="2" id="KW-1185">Reference proteome</keyword>
<name>A0A164MM23_9AGAM</name>
<evidence type="ECO:0000313" key="2">
    <source>
        <dbReference type="Proteomes" id="UP000076722"/>
    </source>
</evidence>
<dbReference type="EMBL" id="KV419465">
    <property type="protein sequence ID" value="KZS86840.1"/>
    <property type="molecule type" value="Genomic_DNA"/>
</dbReference>
<evidence type="ECO:0000313" key="1">
    <source>
        <dbReference type="EMBL" id="KZS86840.1"/>
    </source>
</evidence>
<sequence>MAPVVAQRHSIAPKTMAILAESIQSEAKNVDQGVNQIFHIQFPVEIWTAVIKEVCDPLTTDEMLAAVENHTRDSNPEFRKRDTGTLLSVALTCRTFAELALPFLFHSADTVILGPTPDFTGLSTNWSLFLTLESPIPNFLNCDARLYSDFVRFLSLGYLTGASVYEELLQNCPNVTHLVCSIGPHDFKWGPVFSQMPSLIALRISASDSLCADDDRSILIFPKLETLHLRIRHSDTWGTEFWDLPKLRRLGITYEGFVHPAKTVEFFKRHGRTVEYLDYISKMGSSILVNLESLCPRLTHLQLYHHSDLGSLEPKPVHRGVTILSFPYLRAENVMEFDEGELDLGTFRDPRQQLFQNIRRIQFPSLKQIRCLWTPMYVAPEFDPTERPMVFMPWFFEVLAEWERNGIEMIRTDTNEVLTVESLKL</sequence>
<gene>
    <name evidence="1" type="ORF">SISNIDRAFT_491575</name>
</gene>
<accession>A0A164MM23</accession>
<dbReference type="AlphaFoldDB" id="A0A164MM23"/>
<proteinExistence type="predicted"/>
<dbReference type="InterPro" id="IPR032675">
    <property type="entry name" value="LRR_dom_sf"/>
</dbReference>
<evidence type="ECO:0008006" key="3">
    <source>
        <dbReference type="Google" id="ProtNLM"/>
    </source>
</evidence>
<organism evidence="1 2">
    <name type="scientific">Sistotremastrum niveocremeum HHB9708</name>
    <dbReference type="NCBI Taxonomy" id="1314777"/>
    <lineage>
        <taxon>Eukaryota</taxon>
        <taxon>Fungi</taxon>
        <taxon>Dikarya</taxon>
        <taxon>Basidiomycota</taxon>
        <taxon>Agaricomycotina</taxon>
        <taxon>Agaricomycetes</taxon>
        <taxon>Sistotremastrales</taxon>
        <taxon>Sistotremastraceae</taxon>
        <taxon>Sertulicium</taxon>
        <taxon>Sertulicium niveocremeum</taxon>
    </lineage>
</organism>
<reference evidence="1 2" key="1">
    <citation type="journal article" date="2016" name="Mol. Biol. Evol.">
        <title>Comparative Genomics of Early-Diverging Mushroom-Forming Fungi Provides Insights into the Origins of Lignocellulose Decay Capabilities.</title>
        <authorList>
            <person name="Nagy L.G."/>
            <person name="Riley R."/>
            <person name="Tritt A."/>
            <person name="Adam C."/>
            <person name="Daum C."/>
            <person name="Floudas D."/>
            <person name="Sun H."/>
            <person name="Yadav J.S."/>
            <person name="Pangilinan J."/>
            <person name="Larsson K.H."/>
            <person name="Matsuura K."/>
            <person name="Barry K."/>
            <person name="Labutti K."/>
            <person name="Kuo R."/>
            <person name="Ohm R.A."/>
            <person name="Bhattacharya S.S."/>
            <person name="Shirouzu T."/>
            <person name="Yoshinaga Y."/>
            <person name="Martin F.M."/>
            <person name="Grigoriev I.V."/>
            <person name="Hibbett D.S."/>
        </authorList>
    </citation>
    <scope>NUCLEOTIDE SEQUENCE [LARGE SCALE GENOMIC DNA]</scope>
    <source>
        <strain evidence="1 2">HHB9708</strain>
    </source>
</reference>
<dbReference type="SUPFAM" id="SSF52047">
    <property type="entry name" value="RNI-like"/>
    <property type="match status" value="1"/>
</dbReference>
<dbReference type="Proteomes" id="UP000076722">
    <property type="component" value="Unassembled WGS sequence"/>
</dbReference>